<dbReference type="InterPro" id="IPR028343">
    <property type="entry name" value="FBPtase"/>
</dbReference>
<comment type="subcellular location">
    <subcellularLocation>
        <location evidence="9">Cytoplasm</location>
    </subcellularLocation>
</comment>
<evidence type="ECO:0000256" key="9">
    <source>
        <dbReference type="HAMAP-Rule" id="MF_01855"/>
    </source>
</evidence>
<feature type="domain" description="Fructose-1-6-bisphosphatase class I N-terminal" evidence="11">
    <location>
        <begin position="4"/>
        <end position="194"/>
    </location>
</feature>
<dbReference type="EMBL" id="CABPSM010000014">
    <property type="protein sequence ID" value="VVE39990.1"/>
    <property type="molecule type" value="Genomic_DNA"/>
</dbReference>
<keyword evidence="5 9" id="KW-0378">Hydrolase</keyword>
<comment type="pathway">
    <text evidence="8">Carbohydrate biosynthesis.</text>
</comment>
<evidence type="ECO:0000256" key="4">
    <source>
        <dbReference type="ARBA" id="ARBA00022723"/>
    </source>
</evidence>
<feature type="binding site" evidence="9">
    <location>
        <position position="208"/>
    </location>
    <ligand>
        <name>substrate</name>
    </ligand>
</feature>
<feature type="binding site" evidence="9">
    <location>
        <begin position="116"/>
        <end position="119"/>
    </location>
    <ligand>
        <name>substrate</name>
    </ligand>
</feature>
<dbReference type="RefSeq" id="WP_150622452.1">
    <property type="nucleotide sequence ID" value="NZ_CABPSM010000014.1"/>
</dbReference>
<dbReference type="CDD" id="cd00354">
    <property type="entry name" value="FBPase"/>
    <property type="match status" value="1"/>
</dbReference>
<comment type="similarity">
    <text evidence="2 9 10">Belongs to the FBPase class 1 family.</text>
</comment>
<evidence type="ECO:0000313" key="13">
    <source>
        <dbReference type="EMBL" id="VVE39990.1"/>
    </source>
</evidence>
<sequence>MRRKTLTQYLIEQQREFNNIPAELRLLIEVVARACKSISHAVSKGALGGVLGSAGSENVQGEVQKKLDVISNEIMLEANEWGGHLAAMASEEMEDVFHIPNRYPQGEYLLMFDPLDGSSNIDVNVSIGTIFSVLRCPEGVTDPTEKDFLQPGTQQVAAGYAVYGPQTVLVLTTGHGVNCFTLDREMGSWVLTQEGMRIPEDTKEFAINMSNERHWYPPVQRYVSELLQGKEGVRGKDFNMRWIASMVADVHRILTRGGVFMYPADKRDPDKPGKLRIMYEANPMSLLVEQAGGAATNGMQRILDVQPQKLHERVAVFLGSKNEVDRVTAYHREDSAK</sequence>
<feature type="domain" description="Fructose-1-6-bisphosphatase class 1 C-terminal" evidence="12">
    <location>
        <begin position="198"/>
        <end position="331"/>
    </location>
</feature>
<comment type="cofactor">
    <cofactor evidence="9">
        <name>Mg(2+)</name>
        <dbReference type="ChEBI" id="CHEBI:18420"/>
    </cofactor>
    <text evidence="9">Binds 2 magnesium ions per subunit.</text>
</comment>
<comment type="catalytic activity">
    <reaction evidence="1 9">
        <text>beta-D-fructose 1,6-bisphosphate + H2O = beta-D-fructose 6-phosphate + phosphate</text>
        <dbReference type="Rhea" id="RHEA:11064"/>
        <dbReference type="ChEBI" id="CHEBI:15377"/>
        <dbReference type="ChEBI" id="CHEBI:32966"/>
        <dbReference type="ChEBI" id="CHEBI:43474"/>
        <dbReference type="ChEBI" id="CHEBI:57634"/>
        <dbReference type="EC" id="3.1.3.11"/>
    </reaction>
</comment>
<dbReference type="Pfam" id="PF00316">
    <property type="entry name" value="FBPase"/>
    <property type="match status" value="1"/>
</dbReference>
<reference evidence="13 14" key="1">
    <citation type="submission" date="2019-08" db="EMBL/GenBank/DDBJ databases">
        <authorList>
            <person name="Peeters C."/>
        </authorList>
    </citation>
    <scope>NUCLEOTIDE SEQUENCE [LARGE SCALE GENOMIC DNA]</scope>
    <source>
        <strain evidence="13 14">LMG 31112</strain>
    </source>
</reference>
<evidence type="ECO:0000256" key="10">
    <source>
        <dbReference type="RuleBase" id="RU000508"/>
    </source>
</evidence>
<evidence type="ECO:0000256" key="6">
    <source>
        <dbReference type="ARBA" id="ARBA00022842"/>
    </source>
</evidence>
<dbReference type="InterPro" id="IPR033391">
    <property type="entry name" value="FBPase_N"/>
</dbReference>
<dbReference type="GO" id="GO:0006000">
    <property type="term" value="P:fructose metabolic process"/>
    <property type="evidence" value="ECO:0007669"/>
    <property type="project" value="TreeGrafter"/>
</dbReference>
<dbReference type="Proteomes" id="UP000343317">
    <property type="component" value="Unassembled WGS sequence"/>
</dbReference>
<feature type="binding site" evidence="9">
    <location>
        <position position="113"/>
    </location>
    <ligand>
        <name>Mg(2+)</name>
        <dbReference type="ChEBI" id="CHEBI:18420"/>
        <label>2</label>
    </ligand>
</feature>
<evidence type="ECO:0000256" key="7">
    <source>
        <dbReference type="ARBA" id="ARBA00023277"/>
    </source>
</evidence>
<dbReference type="FunFam" id="3.40.190.80:FF:000011">
    <property type="entry name" value="Fructose-1,6-bisphosphatase class 1"/>
    <property type="match status" value="1"/>
</dbReference>
<evidence type="ECO:0000256" key="8">
    <source>
        <dbReference type="ARBA" id="ARBA00024331"/>
    </source>
</evidence>
<dbReference type="FunFam" id="3.30.540.10:FF:000006">
    <property type="entry name" value="Fructose-1,6-bisphosphatase class 1"/>
    <property type="match status" value="1"/>
</dbReference>
<proteinExistence type="inferred from homology"/>
<gene>
    <name evidence="13" type="primary">fbp_1</name>
    <name evidence="9" type="synonym">fbp</name>
    <name evidence="13" type="ORF">PHO31112_04093</name>
</gene>
<dbReference type="Pfam" id="PF18913">
    <property type="entry name" value="FBPase_C"/>
    <property type="match status" value="1"/>
</dbReference>
<dbReference type="GO" id="GO:0006094">
    <property type="term" value="P:gluconeogenesis"/>
    <property type="evidence" value="ECO:0007669"/>
    <property type="project" value="UniProtKB-UniRule"/>
</dbReference>
<feature type="binding site" evidence="9">
    <location>
        <position position="280"/>
    </location>
    <ligand>
        <name>Mg(2+)</name>
        <dbReference type="ChEBI" id="CHEBI:18420"/>
        <label>2</label>
    </ligand>
</feature>
<feature type="binding site" evidence="9">
    <location>
        <position position="113"/>
    </location>
    <ligand>
        <name>Mg(2+)</name>
        <dbReference type="ChEBI" id="CHEBI:18420"/>
        <label>1</label>
    </ligand>
</feature>
<dbReference type="GO" id="GO:0030388">
    <property type="term" value="P:fructose 1,6-bisphosphate metabolic process"/>
    <property type="evidence" value="ECO:0007669"/>
    <property type="project" value="TreeGrafter"/>
</dbReference>
<keyword evidence="4 9" id="KW-0479">Metal-binding</keyword>
<dbReference type="Gene3D" id="3.30.540.10">
    <property type="entry name" value="Fructose-1,6-Bisphosphatase, subunit A, domain 1"/>
    <property type="match status" value="1"/>
</dbReference>
<keyword evidence="7 9" id="KW-0119">Carbohydrate metabolism</keyword>
<dbReference type="PIRSF" id="PIRSF500210">
    <property type="entry name" value="FBPtase"/>
    <property type="match status" value="1"/>
</dbReference>
<dbReference type="NCBIfam" id="NF006780">
    <property type="entry name" value="PRK09293.1-4"/>
    <property type="match status" value="1"/>
</dbReference>
<dbReference type="AlphaFoldDB" id="A0A5E4XUI1"/>
<protein>
    <recommendedName>
        <fullName evidence="9">Fructose-1,6-bisphosphatase class 1</fullName>
        <shortName evidence="9">FBPase class 1</shortName>
        <ecNumber evidence="9">3.1.3.11</ecNumber>
    </recommendedName>
    <alternativeName>
        <fullName evidence="9">D-fructose-1,6-bisphosphate 1-phosphohydrolase class 1</fullName>
    </alternativeName>
</protein>
<evidence type="ECO:0000256" key="3">
    <source>
        <dbReference type="ARBA" id="ARBA00022490"/>
    </source>
</evidence>
<dbReference type="GO" id="GO:0006002">
    <property type="term" value="P:fructose 6-phosphate metabolic process"/>
    <property type="evidence" value="ECO:0007669"/>
    <property type="project" value="TreeGrafter"/>
</dbReference>
<keyword evidence="14" id="KW-1185">Reference proteome</keyword>
<comment type="subunit">
    <text evidence="9">Homotetramer.</text>
</comment>
<dbReference type="EC" id="3.1.3.11" evidence="9"/>
<feature type="binding site" evidence="9">
    <location>
        <position position="115"/>
    </location>
    <ligand>
        <name>Mg(2+)</name>
        <dbReference type="ChEBI" id="CHEBI:18420"/>
        <label>1</label>
    </ligand>
</feature>
<evidence type="ECO:0000256" key="5">
    <source>
        <dbReference type="ARBA" id="ARBA00022801"/>
    </source>
</evidence>
<dbReference type="PANTHER" id="PTHR11556">
    <property type="entry name" value="FRUCTOSE-1,6-BISPHOSPHATASE-RELATED"/>
    <property type="match status" value="1"/>
</dbReference>
<dbReference type="InterPro" id="IPR044015">
    <property type="entry name" value="FBPase_C_dom"/>
</dbReference>
<evidence type="ECO:0000313" key="14">
    <source>
        <dbReference type="Proteomes" id="UP000343317"/>
    </source>
</evidence>
<dbReference type="InterPro" id="IPR000146">
    <property type="entry name" value="FBPase_class-1"/>
</dbReference>
<evidence type="ECO:0000259" key="12">
    <source>
        <dbReference type="Pfam" id="PF18913"/>
    </source>
</evidence>
<evidence type="ECO:0000256" key="1">
    <source>
        <dbReference type="ARBA" id="ARBA00001273"/>
    </source>
</evidence>
<evidence type="ECO:0000259" key="11">
    <source>
        <dbReference type="Pfam" id="PF00316"/>
    </source>
</evidence>
<dbReference type="PANTHER" id="PTHR11556:SF35">
    <property type="entry name" value="SEDOHEPTULOSE-1,7-BISPHOSPHATASE, CHLOROPLASTIC"/>
    <property type="match status" value="1"/>
</dbReference>
<dbReference type="NCBIfam" id="NF006778">
    <property type="entry name" value="PRK09293.1-1"/>
    <property type="match status" value="1"/>
</dbReference>
<dbReference type="NCBIfam" id="NF006779">
    <property type="entry name" value="PRK09293.1-3"/>
    <property type="match status" value="1"/>
</dbReference>
<accession>A0A5E4XUI1</accession>
<name>A0A5E4XUI1_9BURK</name>
<comment type="caution">
    <text evidence="9">Lacks conserved residue(s) required for the propagation of feature annotation.</text>
</comment>
<feature type="binding site" evidence="9">
    <location>
        <position position="91"/>
    </location>
    <ligand>
        <name>Mg(2+)</name>
        <dbReference type="ChEBI" id="CHEBI:18420"/>
        <label>1</label>
    </ligand>
</feature>
<dbReference type="GO" id="GO:0005829">
    <property type="term" value="C:cytosol"/>
    <property type="evidence" value="ECO:0007669"/>
    <property type="project" value="TreeGrafter"/>
</dbReference>
<feature type="binding site" evidence="9">
    <location>
        <position position="274"/>
    </location>
    <ligand>
        <name>substrate</name>
    </ligand>
</feature>
<evidence type="ECO:0000256" key="2">
    <source>
        <dbReference type="ARBA" id="ARBA00010941"/>
    </source>
</evidence>
<dbReference type="GO" id="GO:0000287">
    <property type="term" value="F:magnesium ion binding"/>
    <property type="evidence" value="ECO:0007669"/>
    <property type="project" value="UniProtKB-UniRule"/>
</dbReference>
<dbReference type="PRINTS" id="PR00115">
    <property type="entry name" value="F16BPHPHTASE"/>
</dbReference>
<dbReference type="HAMAP" id="MF_01855">
    <property type="entry name" value="FBPase_class1"/>
    <property type="match status" value="1"/>
</dbReference>
<dbReference type="GO" id="GO:0005986">
    <property type="term" value="P:sucrose biosynthetic process"/>
    <property type="evidence" value="ECO:0007669"/>
    <property type="project" value="TreeGrafter"/>
</dbReference>
<dbReference type="SUPFAM" id="SSF56655">
    <property type="entry name" value="Carbohydrate phosphatase"/>
    <property type="match status" value="1"/>
</dbReference>
<keyword evidence="6 9" id="KW-0460">Magnesium</keyword>
<keyword evidence="3 9" id="KW-0963">Cytoplasm</keyword>
<dbReference type="PIRSF" id="PIRSF000904">
    <property type="entry name" value="FBPtase_SBPase"/>
    <property type="match status" value="1"/>
</dbReference>
<feature type="binding site" evidence="9">
    <location>
        <position position="116"/>
    </location>
    <ligand>
        <name>Mg(2+)</name>
        <dbReference type="ChEBI" id="CHEBI:18420"/>
        <label>2</label>
    </ligand>
</feature>
<dbReference type="Gene3D" id="3.40.190.80">
    <property type="match status" value="1"/>
</dbReference>
<dbReference type="GO" id="GO:0042132">
    <property type="term" value="F:fructose 1,6-bisphosphate 1-phosphatase activity"/>
    <property type="evidence" value="ECO:0007669"/>
    <property type="project" value="UniProtKB-UniRule"/>
</dbReference>
<organism evidence="13 14">
    <name type="scientific">Pandoraea horticolens</name>
    <dbReference type="NCBI Taxonomy" id="2508298"/>
    <lineage>
        <taxon>Bacteria</taxon>
        <taxon>Pseudomonadati</taxon>
        <taxon>Pseudomonadota</taxon>
        <taxon>Betaproteobacteria</taxon>
        <taxon>Burkholderiales</taxon>
        <taxon>Burkholderiaceae</taxon>
        <taxon>Pandoraea</taxon>
    </lineage>
</organism>